<evidence type="ECO:0000259" key="2">
    <source>
        <dbReference type="Pfam" id="PF13660"/>
    </source>
</evidence>
<protein>
    <submittedName>
        <fullName evidence="3">Hydroxypyruvate reductase</fullName>
    </submittedName>
</protein>
<feature type="domain" description="MOFRL-associated" evidence="2">
    <location>
        <begin position="18"/>
        <end position="252"/>
    </location>
</feature>
<name>G7VDQ0_9CREN</name>
<dbReference type="PANTHER" id="PTHR12227:SF0">
    <property type="entry name" value="GLYCERATE KINASE"/>
    <property type="match status" value="1"/>
</dbReference>
<dbReference type="InterPro" id="IPR039760">
    <property type="entry name" value="MOFRL_protein"/>
</dbReference>
<dbReference type="FunFam" id="3.40.1480.10:FF:000002">
    <property type="entry name" value="Glycerate kinase"/>
    <property type="match status" value="1"/>
</dbReference>
<dbReference type="Gene3D" id="3.40.1480.10">
    <property type="entry name" value="MOFRL domain"/>
    <property type="match status" value="1"/>
</dbReference>
<sequence length="444" mass="46409">MSIRNRESLVKLPRGEVLTKALEEALAAADPYTAVASSVKRRGDVVEVGGKAVEVGGGVHVVGFGKASGKMAEALVDLLGDLVRGGVVITPTGGGRAGPIELVKGDHPIPKDNTLSASHRLVEYLEGVGEGDLVFVVISGGGSALFELPEEGIQLEDIAHVSGELMRRGADIVELNAVRKRLSRVKGGKLLKFIKARHVASLIVSDVVGDRLDTIASGPTAPDGTTREFAIRVLKKYGLWEELPTRIRAVIESGGDTVKEGDPVLAKVWNIIVANNLTSLRSAGGYLKGVGYSPLILTSMLEGEAREAGRVLASVAKSVVYHGLPGRPPLALLAGGETVVTVRGGGRGGRNQELCLSFALAIRGMRNISAACMGTDGVDGNSPAAGAVVDGGVVEEAEARGLDPLEYLNNNDSYTFFNHLGRDIITGYTGTNVNDVFIAVIDPT</sequence>
<dbReference type="AlphaFoldDB" id="G7VDQ0"/>
<organism evidence="3 4">
    <name type="scientific">Pyrobaculum ferrireducens</name>
    <dbReference type="NCBI Taxonomy" id="1104324"/>
    <lineage>
        <taxon>Archaea</taxon>
        <taxon>Thermoproteota</taxon>
        <taxon>Thermoprotei</taxon>
        <taxon>Thermoproteales</taxon>
        <taxon>Thermoproteaceae</taxon>
        <taxon>Pyrobaculum</taxon>
    </lineage>
</organism>
<dbReference type="EMBL" id="CP003098">
    <property type="protein sequence ID" value="AET34029.1"/>
    <property type="molecule type" value="Genomic_DNA"/>
</dbReference>
<dbReference type="InterPro" id="IPR007835">
    <property type="entry name" value="MOFRL"/>
</dbReference>
<dbReference type="GO" id="GO:0008887">
    <property type="term" value="F:glycerate kinase activity"/>
    <property type="evidence" value="ECO:0007669"/>
    <property type="project" value="InterPro"/>
</dbReference>
<reference evidence="3 4" key="1">
    <citation type="journal article" date="2012" name="J. Bacteriol.">
        <title>Complete genome sequence of strain 1860, a crenarchaeon of the genus pyrobaculum able to grow with various electron acceptors.</title>
        <authorList>
            <person name="Mardanov A.V."/>
            <person name="Gumerov V.M."/>
            <person name="Slobodkina G.B."/>
            <person name="Beletsky A.V."/>
            <person name="Bonch-Osmolovskaya E.A."/>
            <person name="Ravin N.V."/>
            <person name="Skryabin K.G."/>
        </authorList>
    </citation>
    <scope>NUCLEOTIDE SEQUENCE [LARGE SCALE GENOMIC DNA]</scope>
    <source>
        <strain evidence="3 4">1860</strain>
    </source>
</reference>
<dbReference type="Gene3D" id="3.40.50.10180">
    <property type="entry name" value="Glycerate kinase, MOFRL-like N-terminal domain"/>
    <property type="match status" value="1"/>
</dbReference>
<dbReference type="InterPro" id="IPR025286">
    <property type="entry name" value="MOFRL_assoc_dom"/>
</dbReference>
<accession>G7VDQ0</accession>
<dbReference type="GeneID" id="11594246"/>
<dbReference type="OrthoDB" id="10741at2157"/>
<keyword evidence="4" id="KW-1185">Reference proteome</keyword>
<dbReference type="PANTHER" id="PTHR12227">
    <property type="entry name" value="GLYCERATE KINASE"/>
    <property type="match status" value="1"/>
</dbReference>
<feature type="domain" description="MOFRL" evidence="1">
    <location>
        <begin position="331"/>
        <end position="435"/>
    </location>
</feature>
<dbReference type="eggNOG" id="arCOG04170">
    <property type="taxonomic scope" value="Archaea"/>
</dbReference>
<dbReference type="InterPro" id="IPR038614">
    <property type="entry name" value="GK_N_sf"/>
</dbReference>
<dbReference type="RefSeq" id="WP_014289854.1">
    <property type="nucleotide sequence ID" value="NC_016645.1"/>
</dbReference>
<dbReference type="Pfam" id="PF05161">
    <property type="entry name" value="MOFRL"/>
    <property type="match status" value="1"/>
</dbReference>
<dbReference type="STRING" id="1104324.P186_2645"/>
<dbReference type="SUPFAM" id="SSF82544">
    <property type="entry name" value="GckA/TtuD-like"/>
    <property type="match status" value="1"/>
</dbReference>
<gene>
    <name evidence="3" type="ORF">P186_2645</name>
</gene>
<dbReference type="GO" id="GO:0005737">
    <property type="term" value="C:cytoplasm"/>
    <property type="evidence" value="ECO:0007669"/>
    <property type="project" value="TreeGrafter"/>
</dbReference>
<evidence type="ECO:0000259" key="1">
    <source>
        <dbReference type="Pfam" id="PF05161"/>
    </source>
</evidence>
<proteinExistence type="predicted"/>
<dbReference type="BioCyc" id="PSP1104324:GJSN-2589-MONOMER"/>
<dbReference type="InterPro" id="IPR037035">
    <property type="entry name" value="GK-like_C_sf"/>
</dbReference>
<evidence type="ECO:0000313" key="4">
    <source>
        <dbReference type="Proteomes" id="UP000005867"/>
    </source>
</evidence>
<dbReference type="Proteomes" id="UP000005867">
    <property type="component" value="Chromosome"/>
</dbReference>
<dbReference type="HOGENOM" id="CLU_032279_1_1_2"/>
<dbReference type="Pfam" id="PF13660">
    <property type="entry name" value="DUF4147"/>
    <property type="match status" value="1"/>
</dbReference>
<dbReference type="KEGG" id="pyr:P186_2645"/>
<keyword evidence="3" id="KW-0670">Pyruvate</keyword>
<evidence type="ECO:0000313" key="3">
    <source>
        <dbReference type="EMBL" id="AET34029.1"/>
    </source>
</evidence>